<dbReference type="OrthoDB" id="874053at2"/>
<keyword evidence="1" id="KW-0732">Signal</keyword>
<proteinExistence type="predicted"/>
<feature type="signal peptide" evidence="1">
    <location>
        <begin position="1"/>
        <end position="27"/>
    </location>
</feature>
<gene>
    <name evidence="2" type="ORF">D0T11_16110</name>
</gene>
<keyword evidence="3" id="KW-1185">Reference proteome</keyword>
<accession>A0A418QR57</accession>
<evidence type="ECO:0000256" key="1">
    <source>
        <dbReference type="SAM" id="SignalP"/>
    </source>
</evidence>
<name>A0A418QR57_9BACT</name>
<dbReference type="AlphaFoldDB" id="A0A418QR57"/>
<protein>
    <recommendedName>
        <fullName evidence="4">Outer membrane protein beta-barrel domain-containing protein</fullName>
    </recommendedName>
</protein>
<reference evidence="2 3" key="1">
    <citation type="submission" date="2019-01" db="EMBL/GenBank/DDBJ databases">
        <title>Hymenobacter humicola sp. nov., isolated from soils in Antarctica.</title>
        <authorList>
            <person name="Sedlacek I."/>
            <person name="Holochova P."/>
            <person name="Kralova S."/>
            <person name="Pantucek R."/>
            <person name="Stankova E."/>
            <person name="Vrbovska V."/>
            <person name="Kristofova L."/>
            <person name="Svec P."/>
            <person name="Busse H.-J."/>
        </authorList>
    </citation>
    <scope>NUCLEOTIDE SEQUENCE [LARGE SCALE GENOMIC DNA]</scope>
    <source>
        <strain evidence="2 3">CCM 8852</strain>
    </source>
</reference>
<evidence type="ECO:0000313" key="3">
    <source>
        <dbReference type="Proteomes" id="UP000284250"/>
    </source>
</evidence>
<evidence type="ECO:0008006" key="4">
    <source>
        <dbReference type="Google" id="ProtNLM"/>
    </source>
</evidence>
<evidence type="ECO:0000313" key="2">
    <source>
        <dbReference type="EMBL" id="RIY07603.1"/>
    </source>
</evidence>
<dbReference type="RefSeq" id="WP_119656833.1">
    <property type="nucleotide sequence ID" value="NZ_JBHUOI010000038.1"/>
</dbReference>
<organism evidence="2 3">
    <name type="scientific">Hymenobacter rubripertinctus</name>
    <dbReference type="NCBI Taxonomy" id="2029981"/>
    <lineage>
        <taxon>Bacteria</taxon>
        <taxon>Pseudomonadati</taxon>
        <taxon>Bacteroidota</taxon>
        <taxon>Cytophagia</taxon>
        <taxon>Cytophagales</taxon>
        <taxon>Hymenobacteraceae</taxon>
        <taxon>Hymenobacter</taxon>
    </lineage>
</organism>
<dbReference type="Proteomes" id="UP000284250">
    <property type="component" value="Unassembled WGS sequence"/>
</dbReference>
<feature type="chain" id="PRO_5019395409" description="Outer membrane protein beta-barrel domain-containing protein" evidence="1">
    <location>
        <begin position="28"/>
        <end position="317"/>
    </location>
</feature>
<dbReference type="EMBL" id="QYCN01000028">
    <property type="protein sequence ID" value="RIY07603.1"/>
    <property type="molecule type" value="Genomic_DNA"/>
</dbReference>
<comment type="caution">
    <text evidence="2">The sequence shown here is derived from an EMBL/GenBank/DDBJ whole genome shotgun (WGS) entry which is preliminary data.</text>
</comment>
<sequence>MNTFFSLRAGLALAGGAAVLFSASCTAPRAIVSTGKVTPRGEFRVGGNVSLNLPTETIGRAGATLKSAAQDLADKAARDTVNYNQTVENLQVAAIAYALDPVRPSSDLYVRYGVVERFDVGYKYAFGSHVFDAMYQFLGPTGTPENPGSREAGVTYGSIGLQYATQRSKLPSIPFLDDVNSLLGFRATRHDLIVPLVFSKSLGPEEEIGAISYGVVYAHSFLRYGLTPGQLYNGPGSGFVPGSKVPDLPTTRRNFSSFGAFFNAKLGYRYAYVIPALSVYYQNYGEYQLLNNKTAKLSGFTFIPSLGLQFRIPSTRR</sequence>